<dbReference type="SUPFAM" id="SSF100950">
    <property type="entry name" value="NagB/RpiA/CoA transferase-like"/>
    <property type="match status" value="1"/>
</dbReference>
<dbReference type="NCBIfam" id="NF007394">
    <property type="entry name" value="PRK09920.1"/>
    <property type="match status" value="1"/>
</dbReference>
<organism evidence="3 4">
    <name type="scientific">Affinibrenneria salicis</name>
    <dbReference type="NCBI Taxonomy" id="2590031"/>
    <lineage>
        <taxon>Bacteria</taxon>
        <taxon>Pseudomonadati</taxon>
        <taxon>Pseudomonadota</taxon>
        <taxon>Gammaproteobacteria</taxon>
        <taxon>Enterobacterales</taxon>
        <taxon>Pectobacteriaceae</taxon>
        <taxon>Affinibrenneria</taxon>
    </lineage>
</organism>
<dbReference type="PANTHER" id="PTHR13707">
    <property type="entry name" value="KETOACID-COENZYME A TRANSFERASE"/>
    <property type="match status" value="1"/>
</dbReference>
<protein>
    <submittedName>
        <fullName evidence="3">Acetate CoA-transferase subunit alpha</fullName>
        <ecNumber evidence="3">2.8.3.9</ecNumber>
    </submittedName>
</protein>
<comment type="caution">
    <text evidence="3">The sequence shown here is derived from an EMBL/GenBank/DDBJ whole genome shotgun (WGS) entry which is preliminary data.</text>
</comment>
<dbReference type="NCBIfam" id="TIGR02429">
    <property type="entry name" value="pcaI_scoA_fam"/>
    <property type="match status" value="1"/>
</dbReference>
<reference evidence="3 4" key="1">
    <citation type="submission" date="2019-09" db="EMBL/GenBank/DDBJ databases">
        <authorList>
            <person name="Li Y."/>
        </authorList>
    </citation>
    <scope>NUCLEOTIDE SEQUENCE [LARGE SCALE GENOMIC DNA]</scope>
    <source>
        <strain evidence="3 4">L3-3HA</strain>
    </source>
</reference>
<dbReference type="SMART" id="SM00882">
    <property type="entry name" value="CoA_trans"/>
    <property type="match status" value="1"/>
</dbReference>
<gene>
    <name evidence="3" type="primary">atoD</name>
    <name evidence="3" type="ORF">FJU30_12110</name>
</gene>
<dbReference type="EMBL" id="VYKJ01000005">
    <property type="protein sequence ID" value="KAA9000023.1"/>
    <property type="molecule type" value="Genomic_DNA"/>
</dbReference>
<accession>A0A5J5G0X5</accession>
<dbReference type="Gene3D" id="3.40.1080.10">
    <property type="entry name" value="Glutaconate Coenzyme A-transferase"/>
    <property type="match status" value="1"/>
</dbReference>
<dbReference type="InterPro" id="IPR012792">
    <property type="entry name" value="3-oxoacid_CoA-transf_A"/>
</dbReference>
<dbReference type="InterPro" id="IPR037171">
    <property type="entry name" value="NagB/RpiA_transferase-like"/>
</dbReference>
<name>A0A5J5G0X5_9GAMM</name>
<dbReference type="Pfam" id="PF01144">
    <property type="entry name" value="CoA_trans"/>
    <property type="match status" value="1"/>
</dbReference>
<keyword evidence="2 3" id="KW-0808">Transferase</keyword>
<dbReference type="InterPro" id="IPR004163">
    <property type="entry name" value="CoA_transf_BS"/>
</dbReference>
<keyword evidence="4" id="KW-1185">Reference proteome</keyword>
<dbReference type="GO" id="GO:0047371">
    <property type="term" value="F:butyrate-acetoacetate CoA-transferase activity"/>
    <property type="evidence" value="ECO:0007669"/>
    <property type="project" value="UniProtKB-EC"/>
</dbReference>
<evidence type="ECO:0000256" key="2">
    <source>
        <dbReference type="ARBA" id="ARBA00022679"/>
    </source>
</evidence>
<dbReference type="InterPro" id="IPR004165">
    <property type="entry name" value="CoA_trans_fam_I"/>
</dbReference>
<dbReference type="Proteomes" id="UP000335415">
    <property type="component" value="Unassembled WGS sequence"/>
</dbReference>
<evidence type="ECO:0000256" key="1">
    <source>
        <dbReference type="ARBA" id="ARBA00005612"/>
    </source>
</evidence>
<dbReference type="EC" id="2.8.3.9" evidence="3"/>
<sequence>MKDKTINIAQVSQYFHDGMSIMVGGFMGIGTPPRLIDALLSSGVKDLTLICNDTAFVDTGIGPLITHGRVKRVIASHIGTNPETGRRMIAGELEVELVPQGTLTERIRCGGAGLGGVLTPTGVGTVVEEGKQKLTLNDVEYLLERPLRAELALVQAHIADLSGNLTYQLTARNFNPLIALAADLVIAEPDALAGIGEIAPDVIVTPGALVDYVVTPQETAL</sequence>
<dbReference type="OrthoDB" id="9777193at2"/>
<dbReference type="AlphaFoldDB" id="A0A5J5G0X5"/>
<dbReference type="PROSITE" id="PS01273">
    <property type="entry name" value="COA_TRANSF_1"/>
    <property type="match status" value="1"/>
</dbReference>
<evidence type="ECO:0000313" key="4">
    <source>
        <dbReference type="Proteomes" id="UP000335415"/>
    </source>
</evidence>
<dbReference type="RefSeq" id="WP_150435222.1">
    <property type="nucleotide sequence ID" value="NZ_VYKJ01000005.1"/>
</dbReference>
<comment type="similarity">
    <text evidence="1">Belongs to the 3-oxoacid CoA-transferase subunit A family.</text>
</comment>
<evidence type="ECO:0000313" key="3">
    <source>
        <dbReference type="EMBL" id="KAA9000023.1"/>
    </source>
</evidence>
<proteinExistence type="inferred from homology"/>
<dbReference type="PANTHER" id="PTHR13707:SF60">
    <property type="entry name" value="ACETATE COA-TRANSFERASE SUBUNIT ALPHA"/>
    <property type="match status" value="1"/>
</dbReference>